<dbReference type="InterPro" id="IPR050270">
    <property type="entry name" value="DegV_domain_contain"/>
</dbReference>
<dbReference type="RefSeq" id="WP_022934778.1">
    <property type="nucleotide sequence ID" value="NZ_CP007154.1"/>
</dbReference>
<dbReference type="PANTHER" id="PTHR33434">
    <property type="entry name" value="DEGV DOMAIN-CONTAINING PROTEIN DR_1986-RELATED"/>
    <property type="match status" value="1"/>
</dbReference>
<dbReference type="Gene3D" id="1.25.40.340">
    <property type="match status" value="1"/>
</dbReference>
<dbReference type="KEGG" id="mbc:MYB_01425"/>
<evidence type="ECO:0000313" key="3">
    <source>
        <dbReference type="Proteomes" id="UP000019229"/>
    </source>
</evidence>
<dbReference type="STRING" id="743966.MYB_01425"/>
<dbReference type="GO" id="GO:0004371">
    <property type="term" value="F:glycerone kinase activity"/>
    <property type="evidence" value="ECO:0007669"/>
    <property type="project" value="InterPro"/>
</dbReference>
<dbReference type="NCBIfam" id="TIGR03599">
    <property type="entry name" value="YloV"/>
    <property type="match status" value="1"/>
</dbReference>
<dbReference type="Pfam" id="PF21645">
    <property type="entry name" value="FakA-like_M"/>
    <property type="match status" value="1"/>
</dbReference>
<dbReference type="InterPro" id="IPR004007">
    <property type="entry name" value="DhaL_dom"/>
</dbReference>
<gene>
    <name evidence="2" type="ORF">MYB_01425</name>
</gene>
<dbReference type="PATRIC" id="fig|743966.3.peg.286"/>
<dbReference type="InterPro" id="IPR048394">
    <property type="entry name" value="FakA-like_M"/>
</dbReference>
<dbReference type="eggNOG" id="COG1461">
    <property type="taxonomic scope" value="Bacteria"/>
</dbReference>
<dbReference type="HOGENOM" id="CLU_017496_1_0_14"/>
<dbReference type="Proteomes" id="UP000019229">
    <property type="component" value="Chromosome"/>
</dbReference>
<dbReference type="Pfam" id="PF02734">
    <property type="entry name" value="Dak2"/>
    <property type="match status" value="1"/>
</dbReference>
<dbReference type="SUPFAM" id="SSF101473">
    <property type="entry name" value="DhaL-like"/>
    <property type="match status" value="1"/>
</dbReference>
<dbReference type="PROSITE" id="PS51480">
    <property type="entry name" value="DHAL"/>
    <property type="match status" value="1"/>
</dbReference>
<reference evidence="2 3" key="1">
    <citation type="journal article" date="2014" name="Genome Announc.">
        <title>Complete Genome Sequence of Mycoplasma bovoculi Strain M165/69T (ATCC 29104).</title>
        <authorList>
            <person name="Calcutt M.J."/>
            <person name="Foecking M.F."/>
        </authorList>
    </citation>
    <scope>NUCLEOTIDE SEQUENCE [LARGE SCALE GENOMIC DNA]</scope>
    <source>
        <strain evidence="2">M165/69</strain>
    </source>
</reference>
<dbReference type="Pfam" id="PF13684">
    <property type="entry name" value="FakA-like_C"/>
    <property type="match status" value="1"/>
</dbReference>
<keyword evidence="3" id="KW-1185">Reference proteome</keyword>
<accession>W5USV4</accession>
<proteinExistence type="predicted"/>
<evidence type="ECO:0000259" key="1">
    <source>
        <dbReference type="PROSITE" id="PS51480"/>
    </source>
</evidence>
<dbReference type="EMBL" id="CP007154">
    <property type="protein sequence ID" value="AHH45294.1"/>
    <property type="molecule type" value="Genomic_DNA"/>
</dbReference>
<dbReference type="SMART" id="SM01121">
    <property type="entry name" value="Dak1_2"/>
    <property type="match status" value="1"/>
</dbReference>
<dbReference type="SMART" id="SM01120">
    <property type="entry name" value="Dak2"/>
    <property type="match status" value="1"/>
</dbReference>
<sequence>MINKNLTGQDLRLALESAKNHLQNKMEWINSLNVFPVPDGDTGSNMFATFNSGFEAIKALENVDSGTIITSFARGSLFGARGNSGVILSQIIRGFKDSWQNKNKLSIADIISGFENAVKRAYDSVVKPVEGTILTFIRKISEVIKNARIQKLSFLDLFQLMVQEGRRICDETTKELKQLENAGVTDSGSEGMLIILEGIYHFLNNNPISFVNSSQEVNFHFSGQEDHSDFGYCTEAIVNIGALADFNRKKLESKLSKRIESLVVVEQDGLLKIHGHCLKPGNLLNYLQRYGEFDKIKIESMDQQASKHIIKKTIAPKMSALISCNNGKGFINLMKERNASKVVAFDQTNKPSFLDLVNAIEQINAKSFFILPNDKNFLLVAEQVVSWFKKDKTKKIIIIPTTNQLQGQFLAENFHPDTAWKDNKSLMLQANENINVFSLFQAVKDAKLDGFEIKNEQFIALQQGKVSLVDANFLNLVKSILETHTNEHTISVYLNYGVDLIEEQIVEIEKITNNYENIDFVFNKTDQEVYPLLIGIINE</sequence>
<dbReference type="InterPro" id="IPR019986">
    <property type="entry name" value="YloV-like"/>
</dbReference>
<dbReference type="OrthoDB" id="9760324at2"/>
<evidence type="ECO:0000313" key="2">
    <source>
        <dbReference type="EMBL" id="AHH45294.1"/>
    </source>
</evidence>
<dbReference type="PANTHER" id="PTHR33434:SF4">
    <property type="entry name" value="PHOSPHATASE PROTEIN"/>
    <property type="match status" value="1"/>
</dbReference>
<dbReference type="AlphaFoldDB" id="W5USV4"/>
<dbReference type="InterPro" id="IPR036117">
    <property type="entry name" value="DhaL_dom_sf"/>
</dbReference>
<organism evidence="2 3">
    <name type="scientific">Mesomycoplasma bovoculi M165/69</name>
    <dbReference type="NCBI Taxonomy" id="743966"/>
    <lineage>
        <taxon>Bacteria</taxon>
        <taxon>Bacillati</taxon>
        <taxon>Mycoplasmatota</taxon>
        <taxon>Mycoplasmoidales</taxon>
        <taxon>Metamycoplasmataceae</taxon>
        <taxon>Mesomycoplasma</taxon>
    </lineage>
</organism>
<dbReference type="InterPro" id="IPR033470">
    <property type="entry name" value="FakA-like_C"/>
</dbReference>
<name>W5USV4_9BACT</name>
<protein>
    <recommendedName>
        <fullName evidence="1">DhaL domain-containing protein</fullName>
    </recommendedName>
</protein>
<feature type="domain" description="DhaL" evidence="1">
    <location>
        <begin position="9"/>
        <end position="201"/>
    </location>
</feature>
<dbReference type="GO" id="GO:0006071">
    <property type="term" value="P:glycerol metabolic process"/>
    <property type="evidence" value="ECO:0007669"/>
    <property type="project" value="InterPro"/>
</dbReference>